<dbReference type="OrthoDB" id="9805576at2"/>
<dbReference type="EC" id="2.7.1.17" evidence="8"/>
<accession>U4KKG6</accession>
<reference evidence="11 12" key="1">
    <citation type="journal article" date="2013" name="J. Mol. Microbiol. Biotechnol.">
        <title>Analysis of the Complete Genomes of Acholeplasma brassicae , A. palmae and A. laidlawii and Their Comparison to the Obligate Parasites from ' Candidatus Phytoplasma'.</title>
        <authorList>
            <person name="Kube M."/>
            <person name="Siewert C."/>
            <person name="Migdoll A.M."/>
            <person name="Duduk B."/>
            <person name="Holz S."/>
            <person name="Rabus R."/>
            <person name="Seemuller E."/>
            <person name="Mitrovic J."/>
            <person name="Muller I."/>
            <person name="Buttner C."/>
            <person name="Reinhardt R."/>
        </authorList>
    </citation>
    <scope>NUCLEOTIDE SEQUENCE [LARGE SCALE GENOMIC DNA]</scope>
    <source>
        <strain evidence="11 12">J233</strain>
    </source>
</reference>
<organism evidence="11 12">
    <name type="scientific">Alteracholeplasma palmae (strain ATCC 49389 / J233)</name>
    <name type="common">Acholeplasma palmae</name>
    <dbReference type="NCBI Taxonomy" id="1318466"/>
    <lineage>
        <taxon>Bacteria</taxon>
        <taxon>Bacillati</taxon>
        <taxon>Mycoplasmatota</taxon>
        <taxon>Mollicutes</taxon>
        <taxon>Acholeplasmatales</taxon>
        <taxon>Acholeplasmataceae</taxon>
        <taxon>Acholeplasma</taxon>
    </lineage>
</organism>
<dbReference type="NCBIfam" id="TIGR01312">
    <property type="entry name" value="XylB"/>
    <property type="match status" value="1"/>
</dbReference>
<dbReference type="AlphaFoldDB" id="U4KKG6"/>
<dbReference type="HOGENOM" id="CLU_009281_3_0_14"/>
<dbReference type="InterPro" id="IPR000577">
    <property type="entry name" value="Carb_kinase_FGGY"/>
</dbReference>
<keyword evidence="3 8" id="KW-0808">Transferase</keyword>
<dbReference type="Pfam" id="PF02782">
    <property type="entry name" value="FGGY_C"/>
    <property type="match status" value="1"/>
</dbReference>
<dbReference type="SUPFAM" id="SSF53067">
    <property type="entry name" value="Actin-like ATPase domain"/>
    <property type="match status" value="2"/>
</dbReference>
<evidence type="ECO:0000256" key="5">
    <source>
        <dbReference type="ARBA" id="ARBA00022777"/>
    </source>
</evidence>
<feature type="domain" description="Carbohydrate kinase FGGY C-terminal" evidence="10">
    <location>
        <begin position="248"/>
        <end position="426"/>
    </location>
</feature>
<dbReference type="InterPro" id="IPR050406">
    <property type="entry name" value="FGGY_Carb_Kinase"/>
</dbReference>
<comment type="catalytic activity">
    <reaction evidence="8">
        <text>D-xylulose + ATP = D-xylulose 5-phosphate + ADP + H(+)</text>
        <dbReference type="Rhea" id="RHEA:10964"/>
        <dbReference type="ChEBI" id="CHEBI:15378"/>
        <dbReference type="ChEBI" id="CHEBI:17140"/>
        <dbReference type="ChEBI" id="CHEBI:30616"/>
        <dbReference type="ChEBI" id="CHEBI:57737"/>
        <dbReference type="ChEBI" id="CHEBI:456216"/>
        <dbReference type="EC" id="2.7.1.17"/>
    </reaction>
</comment>
<evidence type="ECO:0000256" key="8">
    <source>
        <dbReference type="RuleBase" id="RU364073"/>
    </source>
</evidence>
<dbReference type="CDD" id="cd07808">
    <property type="entry name" value="ASKHA_NBD_FGGY_EcXK-like"/>
    <property type="match status" value="1"/>
</dbReference>
<evidence type="ECO:0000256" key="6">
    <source>
        <dbReference type="ARBA" id="ARBA00022840"/>
    </source>
</evidence>
<dbReference type="PIRSF" id="PIRSF000538">
    <property type="entry name" value="GlpK"/>
    <property type="match status" value="1"/>
</dbReference>
<keyword evidence="4 8" id="KW-0547">Nucleotide-binding</keyword>
<dbReference type="PANTHER" id="PTHR43095">
    <property type="entry name" value="SUGAR KINASE"/>
    <property type="match status" value="1"/>
</dbReference>
<evidence type="ECO:0000259" key="9">
    <source>
        <dbReference type="Pfam" id="PF00370"/>
    </source>
</evidence>
<dbReference type="PANTHER" id="PTHR43095:SF5">
    <property type="entry name" value="XYLULOSE KINASE"/>
    <property type="match status" value="1"/>
</dbReference>
<evidence type="ECO:0000313" key="12">
    <source>
        <dbReference type="Proteomes" id="UP000032740"/>
    </source>
</evidence>
<dbReference type="KEGG" id="apal:BN85406470"/>
<feature type="domain" description="Carbohydrate kinase FGGY N-terminal" evidence="9">
    <location>
        <begin position="1"/>
        <end position="238"/>
    </location>
</feature>
<dbReference type="InterPro" id="IPR006000">
    <property type="entry name" value="Xylulokinase"/>
</dbReference>
<evidence type="ECO:0000313" key="11">
    <source>
        <dbReference type="EMBL" id="CCV64224.1"/>
    </source>
</evidence>
<evidence type="ECO:0000256" key="4">
    <source>
        <dbReference type="ARBA" id="ARBA00022741"/>
    </source>
</evidence>
<dbReference type="Proteomes" id="UP000032740">
    <property type="component" value="Chromosome"/>
</dbReference>
<name>U4KKG6_ALTPJ</name>
<proteinExistence type="inferred from homology"/>
<dbReference type="GO" id="GO:0005524">
    <property type="term" value="F:ATP binding"/>
    <property type="evidence" value="ECO:0007669"/>
    <property type="project" value="UniProtKB-KW"/>
</dbReference>
<dbReference type="InterPro" id="IPR043129">
    <property type="entry name" value="ATPase_NBD"/>
</dbReference>
<dbReference type="Gene3D" id="3.30.420.40">
    <property type="match status" value="2"/>
</dbReference>
<dbReference type="PROSITE" id="PS00933">
    <property type="entry name" value="FGGY_KINASES_1"/>
    <property type="match status" value="1"/>
</dbReference>
<evidence type="ECO:0000256" key="3">
    <source>
        <dbReference type="ARBA" id="ARBA00022679"/>
    </source>
</evidence>
<dbReference type="Pfam" id="PF00370">
    <property type="entry name" value="FGGY_N"/>
    <property type="match status" value="1"/>
</dbReference>
<dbReference type="GO" id="GO:0005997">
    <property type="term" value="P:xylulose metabolic process"/>
    <property type="evidence" value="ECO:0007669"/>
    <property type="project" value="InterPro"/>
</dbReference>
<keyword evidence="7 8" id="KW-0119">Carbohydrate metabolism</keyword>
<dbReference type="RefSeq" id="WP_026658268.1">
    <property type="nucleotide sequence ID" value="NC_022538.1"/>
</dbReference>
<dbReference type="InterPro" id="IPR018483">
    <property type="entry name" value="Carb_kinase_FGGY_CS"/>
</dbReference>
<dbReference type="STRING" id="1318466.BN85406470"/>
<keyword evidence="2 8" id="KW-0859">Xylose metabolism</keyword>
<evidence type="ECO:0000256" key="1">
    <source>
        <dbReference type="ARBA" id="ARBA00009156"/>
    </source>
</evidence>
<evidence type="ECO:0000259" key="10">
    <source>
        <dbReference type="Pfam" id="PF02782"/>
    </source>
</evidence>
<keyword evidence="6 8" id="KW-0067">ATP-binding</keyword>
<dbReference type="GO" id="GO:0004856">
    <property type="term" value="F:D-xylulokinase activity"/>
    <property type="evidence" value="ECO:0007669"/>
    <property type="project" value="UniProtKB-EC"/>
</dbReference>
<gene>
    <name evidence="8 11" type="primary">xylB</name>
    <name evidence="11" type="ORF">BN85406470</name>
</gene>
<comment type="similarity">
    <text evidence="1 8">Belongs to the FGGY kinase family.</text>
</comment>
<keyword evidence="12" id="KW-1185">Reference proteome</keyword>
<evidence type="ECO:0000256" key="2">
    <source>
        <dbReference type="ARBA" id="ARBA00022629"/>
    </source>
</evidence>
<dbReference type="GO" id="GO:0042732">
    <property type="term" value="P:D-xylose metabolic process"/>
    <property type="evidence" value="ECO:0007669"/>
    <property type="project" value="UniProtKB-KW"/>
</dbReference>
<dbReference type="InterPro" id="IPR018484">
    <property type="entry name" value="FGGY_N"/>
</dbReference>
<sequence>MYLGIDLGTSSVKLVLTDNDGLVLGVVSRNYSVNYVCQTSEQNPLDWFEGFNDCIKELSRTNDLKKVRALSFSGQMHGLVLVDKNGDIIRPAILWNDNRSVKENHYLNEVITKEKLIEYTENISFPGFTASKLLWVKNNEPDNFKKIYKVLLPKDYLAYKITGVYATDTTDASGTLYYDVKNKQWSKKMLDILGIKEEILPKVYEPETVIGYPLDDKYLSKNTKVSIGGADNAIGAVGTNTVLEDEVNLSLGTSGVVLSVSNNLPKDKVPGIHRFTHVGGRYYQMGVVLSATASLKWFQETILEDNYKKMDLIIDGPKNNIIFHPYLMGERGTINDVDAKGLFYGFDLSTKRDDLTKAVIEGISFSIKDCLLAMKLDKVKRFRIIGGGTKSESWIRLLATILNAPIETIKLNEGGAFGAAIVAMIADGKYKNYEDTSNLVTTDKIYYPIIEDVKYYIDKYNEYKLLYHKIK</sequence>
<dbReference type="InterPro" id="IPR018485">
    <property type="entry name" value="FGGY_C"/>
</dbReference>
<protein>
    <recommendedName>
        <fullName evidence="8">Xylulose kinase</fullName>
        <shortName evidence="8">Xylulokinase</shortName>
        <ecNumber evidence="8">2.7.1.17</ecNumber>
    </recommendedName>
</protein>
<evidence type="ECO:0000256" key="7">
    <source>
        <dbReference type="ARBA" id="ARBA00023277"/>
    </source>
</evidence>
<keyword evidence="5 8" id="KW-0418">Kinase</keyword>
<dbReference type="EMBL" id="FO681347">
    <property type="protein sequence ID" value="CCV64224.1"/>
    <property type="molecule type" value="Genomic_DNA"/>
</dbReference>